<keyword evidence="3" id="KW-0813">Transport</keyword>
<keyword evidence="4" id="KW-1003">Cell membrane</keyword>
<evidence type="ECO:0000256" key="2">
    <source>
        <dbReference type="ARBA" id="ARBA00010145"/>
    </source>
</evidence>
<gene>
    <name evidence="9" type="ORF">BI308_12270</name>
</gene>
<evidence type="ECO:0000256" key="7">
    <source>
        <dbReference type="ARBA" id="ARBA00023136"/>
    </source>
</evidence>
<reference evidence="9" key="1">
    <citation type="submission" date="2016-10" db="EMBL/GenBank/DDBJ databases">
        <title>CRISPR-Cas defence system in Roseofilum reptotaenium: evidence of a bacteriophage-cyanobacterium arms race in the coral black band disease.</title>
        <authorList>
            <person name="Buerger P."/>
            <person name="Wood-Charlson E.M."/>
            <person name="Weynberg K.D."/>
            <person name="Willis B."/>
            <person name="Van Oppen M.J."/>
        </authorList>
    </citation>
    <scope>NUCLEOTIDE SEQUENCE [LARGE SCALE GENOMIC DNA]</scope>
    <source>
        <strain evidence="9">AO1-A</strain>
    </source>
</reference>
<dbReference type="GO" id="GO:0055085">
    <property type="term" value="P:transmembrane transport"/>
    <property type="evidence" value="ECO:0007669"/>
    <property type="project" value="InterPro"/>
</dbReference>
<feature type="transmembrane region" description="Helical" evidence="8">
    <location>
        <begin position="32"/>
        <end position="50"/>
    </location>
</feature>
<evidence type="ECO:0000256" key="8">
    <source>
        <dbReference type="SAM" id="Phobius"/>
    </source>
</evidence>
<protein>
    <submittedName>
        <fullName evidence="9">Transporter</fullName>
    </submittedName>
</protein>
<evidence type="ECO:0000256" key="5">
    <source>
        <dbReference type="ARBA" id="ARBA00022692"/>
    </source>
</evidence>
<feature type="transmembrane region" description="Helical" evidence="8">
    <location>
        <begin position="245"/>
        <end position="265"/>
    </location>
</feature>
<dbReference type="PANTHER" id="PTHR36838:SF1">
    <property type="entry name" value="SLR1864 PROTEIN"/>
    <property type="match status" value="1"/>
</dbReference>
<keyword evidence="7 8" id="KW-0472">Membrane</keyword>
<feature type="transmembrane region" description="Helical" evidence="8">
    <location>
        <begin position="184"/>
        <end position="204"/>
    </location>
</feature>
<feature type="transmembrane region" description="Helical" evidence="8">
    <location>
        <begin position="210"/>
        <end position="233"/>
    </location>
</feature>
<keyword evidence="10" id="KW-1185">Reference proteome</keyword>
<dbReference type="InterPro" id="IPR004776">
    <property type="entry name" value="Mem_transp_PIN-like"/>
</dbReference>
<accession>A0A1L9QRF4</accession>
<evidence type="ECO:0000256" key="3">
    <source>
        <dbReference type="ARBA" id="ARBA00022448"/>
    </source>
</evidence>
<dbReference type="PANTHER" id="PTHR36838">
    <property type="entry name" value="AUXIN EFFLUX CARRIER FAMILY PROTEIN"/>
    <property type="match status" value="1"/>
</dbReference>
<comment type="similarity">
    <text evidence="2">Belongs to the auxin efflux carrier (TC 2.A.69) family.</text>
</comment>
<dbReference type="EMBL" id="MLAW01000019">
    <property type="protein sequence ID" value="OJJ25254.1"/>
    <property type="molecule type" value="Genomic_DNA"/>
</dbReference>
<evidence type="ECO:0000313" key="10">
    <source>
        <dbReference type="Proteomes" id="UP000183940"/>
    </source>
</evidence>
<comment type="subcellular location">
    <subcellularLocation>
        <location evidence="1">Cell membrane</location>
        <topology evidence="1">Multi-pass membrane protein</topology>
    </subcellularLocation>
</comment>
<feature type="transmembrane region" description="Helical" evidence="8">
    <location>
        <begin position="93"/>
        <end position="116"/>
    </location>
</feature>
<evidence type="ECO:0000313" key="9">
    <source>
        <dbReference type="EMBL" id="OJJ25254.1"/>
    </source>
</evidence>
<dbReference type="GO" id="GO:0005886">
    <property type="term" value="C:plasma membrane"/>
    <property type="evidence" value="ECO:0007669"/>
    <property type="project" value="UniProtKB-SubCell"/>
</dbReference>
<feature type="transmembrane region" description="Helical" evidence="8">
    <location>
        <begin position="271"/>
        <end position="295"/>
    </location>
</feature>
<dbReference type="Gene3D" id="1.20.1530.20">
    <property type="match status" value="1"/>
</dbReference>
<dbReference type="Pfam" id="PF03547">
    <property type="entry name" value="Mem_trans"/>
    <property type="match status" value="1"/>
</dbReference>
<name>A0A1L9QRF4_9CYAN</name>
<evidence type="ECO:0000256" key="1">
    <source>
        <dbReference type="ARBA" id="ARBA00004651"/>
    </source>
</evidence>
<proteinExistence type="inferred from homology"/>
<sequence>MNVILSALVPVTFIISIGMIAGRTLTLERSTLSQLAVYILTPALISSSLYQARLSTDSTLGLIIGYLITCLLIYGVSLGISKLLRLKSGMETSFIATSLFANTGNMGLPFATFALGEAGLDRAIVCLIVSSLIIFSTGPALLQGGGLRDSLRLIVRLPLIWAMIAGLVLRVFSIDLPLRLDNGLDLLGSAAIPIALIVLGIQLSTTTFKIGLYEGVTAIIRLLVAPAIAYSVGRSLGLEVLDVQVLILQSAMPTAVNTVVLVTQFGGDASWAARTVVVSTVMALVTLPLVLWVTLML</sequence>
<comment type="caution">
    <text evidence="9">The sequence shown here is derived from an EMBL/GenBank/DDBJ whole genome shotgun (WGS) entry which is preliminary data.</text>
</comment>
<dbReference type="AlphaFoldDB" id="A0A1L9QRF4"/>
<feature type="transmembrane region" description="Helical" evidence="8">
    <location>
        <begin position="62"/>
        <end position="81"/>
    </location>
</feature>
<evidence type="ECO:0000256" key="6">
    <source>
        <dbReference type="ARBA" id="ARBA00022989"/>
    </source>
</evidence>
<dbReference type="Proteomes" id="UP000183940">
    <property type="component" value="Unassembled WGS sequence"/>
</dbReference>
<keyword evidence="6 8" id="KW-1133">Transmembrane helix</keyword>
<dbReference type="InterPro" id="IPR038770">
    <property type="entry name" value="Na+/solute_symporter_sf"/>
</dbReference>
<keyword evidence="5 8" id="KW-0812">Transmembrane</keyword>
<evidence type="ECO:0000256" key="4">
    <source>
        <dbReference type="ARBA" id="ARBA00022475"/>
    </source>
</evidence>
<feature type="transmembrane region" description="Helical" evidence="8">
    <location>
        <begin position="123"/>
        <end position="141"/>
    </location>
</feature>
<organism evidence="9 10">
    <name type="scientific">Roseofilum reptotaenium AO1-A</name>
    <dbReference type="NCBI Taxonomy" id="1925591"/>
    <lineage>
        <taxon>Bacteria</taxon>
        <taxon>Bacillati</taxon>
        <taxon>Cyanobacteriota</taxon>
        <taxon>Cyanophyceae</taxon>
        <taxon>Desertifilales</taxon>
        <taxon>Desertifilaceae</taxon>
        <taxon>Roseofilum</taxon>
    </lineage>
</organism>
<feature type="transmembrane region" description="Helical" evidence="8">
    <location>
        <begin position="153"/>
        <end position="172"/>
    </location>
</feature>
<dbReference type="STRING" id="1925591.BI308_12270"/>